<sequence length="108" mass="12489">MNSAKIILNITFETFEFYIILFFPYTKSNIRWISKLVNFLLITTNSTMYNNLFNNKYLLILLAATALHGQSAMMGSDTLHFLSCNDVNLKSIDSRQNNKQNKLIPDMN</sequence>
<evidence type="ECO:0000313" key="2">
    <source>
        <dbReference type="Proteomes" id="UP000276133"/>
    </source>
</evidence>
<dbReference type="Proteomes" id="UP000276133">
    <property type="component" value="Unassembled WGS sequence"/>
</dbReference>
<proteinExistence type="predicted"/>
<name>A0A3M7T771_BRAPC</name>
<comment type="caution">
    <text evidence="1">The sequence shown here is derived from an EMBL/GenBank/DDBJ whole genome shotgun (WGS) entry which is preliminary data.</text>
</comment>
<organism evidence="1 2">
    <name type="scientific">Brachionus plicatilis</name>
    <name type="common">Marine rotifer</name>
    <name type="synonym">Brachionus muelleri</name>
    <dbReference type="NCBI Taxonomy" id="10195"/>
    <lineage>
        <taxon>Eukaryota</taxon>
        <taxon>Metazoa</taxon>
        <taxon>Spiralia</taxon>
        <taxon>Gnathifera</taxon>
        <taxon>Rotifera</taxon>
        <taxon>Eurotatoria</taxon>
        <taxon>Monogononta</taxon>
        <taxon>Pseudotrocha</taxon>
        <taxon>Ploima</taxon>
        <taxon>Brachionidae</taxon>
        <taxon>Brachionus</taxon>
    </lineage>
</organism>
<gene>
    <name evidence="1" type="ORF">BpHYR1_026134</name>
</gene>
<dbReference type="EMBL" id="REGN01000173">
    <property type="protein sequence ID" value="RNA43876.1"/>
    <property type="molecule type" value="Genomic_DNA"/>
</dbReference>
<evidence type="ECO:0000313" key="1">
    <source>
        <dbReference type="EMBL" id="RNA43876.1"/>
    </source>
</evidence>
<keyword evidence="2" id="KW-1185">Reference proteome</keyword>
<reference evidence="1 2" key="1">
    <citation type="journal article" date="2018" name="Sci. Rep.">
        <title>Genomic signatures of local adaptation to the degree of environmental predictability in rotifers.</title>
        <authorList>
            <person name="Franch-Gras L."/>
            <person name="Hahn C."/>
            <person name="Garcia-Roger E.M."/>
            <person name="Carmona M.J."/>
            <person name="Serra M."/>
            <person name="Gomez A."/>
        </authorList>
    </citation>
    <scope>NUCLEOTIDE SEQUENCE [LARGE SCALE GENOMIC DNA]</scope>
    <source>
        <strain evidence="1">HYR1</strain>
    </source>
</reference>
<protein>
    <submittedName>
        <fullName evidence="1">Uncharacterized protein</fullName>
    </submittedName>
</protein>
<dbReference type="AlphaFoldDB" id="A0A3M7T771"/>
<accession>A0A3M7T771</accession>